<evidence type="ECO:0000256" key="2">
    <source>
        <dbReference type="ARBA" id="ARBA00007441"/>
    </source>
</evidence>
<dbReference type="NCBIfam" id="TIGR01265">
    <property type="entry name" value="tyr_nico_aTase"/>
    <property type="match status" value="1"/>
</dbReference>
<dbReference type="FunFam" id="3.40.640.10:FF:000048">
    <property type="entry name" value="tyrosine aminotransferase"/>
    <property type="match status" value="1"/>
</dbReference>
<dbReference type="CDD" id="cd00609">
    <property type="entry name" value="AAT_like"/>
    <property type="match status" value="1"/>
</dbReference>
<dbReference type="GO" id="GO:0006572">
    <property type="term" value="P:L-tyrosine catabolic process"/>
    <property type="evidence" value="ECO:0007669"/>
    <property type="project" value="TreeGrafter"/>
</dbReference>
<dbReference type="AlphaFoldDB" id="A0A2N9I5E1"/>
<feature type="domain" description="Aminotransferase class I/classII large" evidence="6">
    <location>
        <begin position="73"/>
        <end position="271"/>
    </location>
</feature>
<dbReference type="EMBL" id="OIVN01004903">
    <property type="protein sequence ID" value="SPD19912.1"/>
    <property type="molecule type" value="Genomic_DNA"/>
</dbReference>
<dbReference type="Gene3D" id="3.40.640.10">
    <property type="entry name" value="Type I PLP-dependent aspartate aminotransferase-like (Major domain)"/>
    <property type="match status" value="1"/>
</dbReference>
<feature type="modified residue" description="N6-(pyridoxal phosphate)lysine" evidence="5">
    <location>
        <position position="255"/>
    </location>
</feature>
<comment type="similarity">
    <text evidence="2 4">Belongs to the class-I pyridoxal-phosphate-dependent aminotransferase family.</text>
</comment>
<evidence type="ECO:0000256" key="3">
    <source>
        <dbReference type="ARBA" id="ARBA00022898"/>
    </source>
</evidence>
<evidence type="ECO:0000313" key="7">
    <source>
        <dbReference type="EMBL" id="SPD19912.1"/>
    </source>
</evidence>
<name>A0A2N9I5E1_FAGSY</name>
<proteinExistence type="inferred from homology"/>
<comment type="cofactor">
    <cofactor evidence="1 4 5">
        <name>pyridoxal 5'-phosphate</name>
        <dbReference type="ChEBI" id="CHEBI:597326"/>
    </cofactor>
</comment>
<keyword evidence="3 4" id="KW-0663">Pyridoxal phosphate</keyword>
<dbReference type="PANTHER" id="PTHR45744">
    <property type="entry name" value="TYROSINE AMINOTRANSFERASE"/>
    <property type="match status" value="1"/>
</dbReference>
<dbReference type="PIRSF" id="PIRSF000517">
    <property type="entry name" value="Tyr_transaminase"/>
    <property type="match status" value="1"/>
</dbReference>
<reference evidence="7" key="1">
    <citation type="submission" date="2018-02" db="EMBL/GenBank/DDBJ databases">
        <authorList>
            <person name="Cohen D.B."/>
            <person name="Kent A.D."/>
        </authorList>
    </citation>
    <scope>NUCLEOTIDE SEQUENCE</scope>
</reference>
<evidence type="ECO:0000256" key="4">
    <source>
        <dbReference type="PIRNR" id="PIRNR000517"/>
    </source>
</evidence>
<sequence>MDNGDGPKKWGFQGNAELNASSISVRGVLNRVYANLDKDDKRPTIPLGRADPTEFPSYQTTRLAPDAVANAAFSYNFNCYAPTGGIAETRRAVAEYLSKDFPYQLSPDDVYLAAGCTQAIEIVVSVLARPNANILLPRPGYPQYEARASVSNLEARHFDLIPEKGWEVDLDSIEALADENTVAMVIINPSNPCGNVFTSQHLKKCVQIAETARKLGIFVISDEVYSHLAFGSNPFVPMGVFGSIVPVLTLGSISKRWIVPGWRLGWIVTCDPNGIFQQSGFVEGIKNYLNITSDTPTNMQVKLNLPLLEGIIDDVDFCMKLAKEESVIVLPGITVGLKNWLRISFAIELSSLEDGLGRIKAFYHRHAKKE</sequence>
<gene>
    <name evidence="7" type="ORF">FSB_LOCUS47794</name>
</gene>
<protein>
    <recommendedName>
        <fullName evidence="6">Aminotransferase class I/classII large domain-containing protein</fullName>
    </recommendedName>
</protein>
<dbReference type="SUPFAM" id="SSF53383">
    <property type="entry name" value="PLP-dependent transferases"/>
    <property type="match status" value="1"/>
</dbReference>
<dbReference type="InterPro" id="IPR004839">
    <property type="entry name" value="Aminotransferase_I/II_large"/>
</dbReference>
<dbReference type="GO" id="GO:0004838">
    <property type="term" value="F:L-tyrosine-2-oxoglutarate transaminase activity"/>
    <property type="evidence" value="ECO:0007669"/>
    <property type="project" value="TreeGrafter"/>
</dbReference>
<dbReference type="GO" id="GO:0030170">
    <property type="term" value="F:pyridoxal phosphate binding"/>
    <property type="evidence" value="ECO:0007669"/>
    <property type="project" value="InterPro"/>
</dbReference>
<organism evidence="7">
    <name type="scientific">Fagus sylvatica</name>
    <name type="common">Beechnut</name>
    <dbReference type="NCBI Taxonomy" id="28930"/>
    <lineage>
        <taxon>Eukaryota</taxon>
        <taxon>Viridiplantae</taxon>
        <taxon>Streptophyta</taxon>
        <taxon>Embryophyta</taxon>
        <taxon>Tracheophyta</taxon>
        <taxon>Spermatophyta</taxon>
        <taxon>Magnoliopsida</taxon>
        <taxon>eudicotyledons</taxon>
        <taxon>Gunneridae</taxon>
        <taxon>Pentapetalae</taxon>
        <taxon>rosids</taxon>
        <taxon>fabids</taxon>
        <taxon>Fagales</taxon>
        <taxon>Fagaceae</taxon>
        <taxon>Fagus</taxon>
    </lineage>
</organism>
<dbReference type="InterPro" id="IPR015421">
    <property type="entry name" value="PyrdxlP-dep_Trfase_major"/>
</dbReference>
<dbReference type="Gene3D" id="3.90.1150.10">
    <property type="entry name" value="Aspartate Aminotransferase, domain 1"/>
    <property type="match status" value="1"/>
</dbReference>
<dbReference type="Pfam" id="PF00155">
    <property type="entry name" value="Aminotran_1_2"/>
    <property type="match status" value="1"/>
</dbReference>
<evidence type="ECO:0000256" key="5">
    <source>
        <dbReference type="PIRSR" id="PIRSR000517-1"/>
    </source>
</evidence>
<dbReference type="PANTHER" id="PTHR45744:SF11">
    <property type="entry name" value="TYROSINE AMINOTRANSFERASE"/>
    <property type="match status" value="1"/>
</dbReference>
<dbReference type="InterPro" id="IPR015424">
    <property type="entry name" value="PyrdxlP-dep_Trfase"/>
</dbReference>
<evidence type="ECO:0000256" key="1">
    <source>
        <dbReference type="ARBA" id="ARBA00001933"/>
    </source>
</evidence>
<dbReference type="InterPro" id="IPR005958">
    <property type="entry name" value="TyrNic_aminoTrfase"/>
</dbReference>
<evidence type="ECO:0000259" key="6">
    <source>
        <dbReference type="Pfam" id="PF00155"/>
    </source>
</evidence>
<dbReference type="InterPro" id="IPR015422">
    <property type="entry name" value="PyrdxlP-dep_Trfase_small"/>
</dbReference>
<accession>A0A2N9I5E1</accession>